<name>A0A6J7LH36_9ZZZZ</name>
<evidence type="ECO:0000313" key="2">
    <source>
        <dbReference type="EMBL" id="CAB4966063.1"/>
    </source>
</evidence>
<keyword evidence="1" id="KW-0812">Transmembrane</keyword>
<accession>A0A6J7LH36</accession>
<dbReference type="Pfam" id="PF01066">
    <property type="entry name" value="CDP-OH_P_transf"/>
    <property type="match status" value="1"/>
</dbReference>
<sequence>MTTNTANETRLDLMIHVLTVTGIFAGMASLISVLDKSPTSAIVWMMIAVAIDGVDGPIARKWMSASLAPRFNGYILDLVIDYVTCVLVPCAFMWQFGVVTHGLSGQLAIAAVLGSSAMWFSQTNGESDDHWFSGFPAAWNLVIPTLWILENNTTLNVVITLAISWLTLSKVEFPHTIKVKRFRIPNVIASTIWMISMIYFSFKEPNVGRIASLVLFIGPITITTFVLIRIFEKRHTPLEVL</sequence>
<feature type="transmembrane region" description="Helical" evidence="1">
    <location>
        <begin position="185"/>
        <end position="202"/>
    </location>
</feature>
<evidence type="ECO:0000256" key="1">
    <source>
        <dbReference type="SAM" id="Phobius"/>
    </source>
</evidence>
<feature type="transmembrane region" description="Helical" evidence="1">
    <location>
        <begin position="103"/>
        <end position="120"/>
    </location>
</feature>
<dbReference type="GO" id="GO:0016780">
    <property type="term" value="F:phosphotransferase activity, for other substituted phosphate groups"/>
    <property type="evidence" value="ECO:0007669"/>
    <property type="project" value="InterPro"/>
</dbReference>
<organism evidence="2">
    <name type="scientific">freshwater metagenome</name>
    <dbReference type="NCBI Taxonomy" id="449393"/>
    <lineage>
        <taxon>unclassified sequences</taxon>
        <taxon>metagenomes</taxon>
        <taxon>ecological metagenomes</taxon>
    </lineage>
</organism>
<dbReference type="EMBL" id="CAFBNR010000061">
    <property type="protein sequence ID" value="CAB4966063.1"/>
    <property type="molecule type" value="Genomic_DNA"/>
</dbReference>
<dbReference type="InterPro" id="IPR043130">
    <property type="entry name" value="CDP-OH_PTrfase_TM_dom"/>
</dbReference>
<reference evidence="2" key="1">
    <citation type="submission" date="2020-05" db="EMBL/GenBank/DDBJ databases">
        <authorList>
            <person name="Chiriac C."/>
            <person name="Salcher M."/>
            <person name="Ghai R."/>
            <person name="Kavagutti S V."/>
        </authorList>
    </citation>
    <scope>NUCLEOTIDE SEQUENCE</scope>
</reference>
<protein>
    <submittedName>
        <fullName evidence="2">Unannotated protein</fullName>
    </submittedName>
</protein>
<dbReference type="InterPro" id="IPR000462">
    <property type="entry name" value="CDP-OH_P_trans"/>
</dbReference>
<keyword evidence="1" id="KW-0472">Membrane</keyword>
<dbReference type="GO" id="GO:0008654">
    <property type="term" value="P:phospholipid biosynthetic process"/>
    <property type="evidence" value="ECO:0007669"/>
    <property type="project" value="InterPro"/>
</dbReference>
<feature type="transmembrane region" description="Helical" evidence="1">
    <location>
        <begin position="208"/>
        <end position="228"/>
    </location>
</feature>
<feature type="transmembrane region" description="Helical" evidence="1">
    <location>
        <begin position="71"/>
        <end position="97"/>
    </location>
</feature>
<feature type="transmembrane region" description="Helical" evidence="1">
    <location>
        <begin position="155"/>
        <end position="173"/>
    </location>
</feature>
<dbReference type="AlphaFoldDB" id="A0A6J7LH36"/>
<dbReference type="Gene3D" id="1.20.120.1760">
    <property type="match status" value="1"/>
</dbReference>
<feature type="transmembrane region" description="Helical" evidence="1">
    <location>
        <begin position="12"/>
        <end position="34"/>
    </location>
</feature>
<feature type="transmembrane region" description="Helical" evidence="1">
    <location>
        <begin position="40"/>
        <end position="59"/>
    </location>
</feature>
<dbReference type="GO" id="GO:0016020">
    <property type="term" value="C:membrane"/>
    <property type="evidence" value="ECO:0007669"/>
    <property type="project" value="InterPro"/>
</dbReference>
<keyword evidence="1" id="KW-1133">Transmembrane helix</keyword>
<gene>
    <name evidence="2" type="ORF">UFOPK3879_01153</name>
</gene>
<proteinExistence type="predicted"/>